<reference evidence="2 3" key="1">
    <citation type="submission" date="2018-11" db="EMBL/GenBank/DDBJ databases">
        <title>Genomes From Bacteria Associated with the Canine Oral Cavity: a Test Case for Automated Genome-Based Taxonomic Assignment.</title>
        <authorList>
            <person name="Coil D.A."/>
            <person name="Jospin G."/>
            <person name="Darling A.E."/>
            <person name="Wallis C."/>
            <person name="Davis I.J."/>
            <person name="Harris S."/>
            <person name="Eisen J.A."/>
            <person name="Holcombe L.J."/>
            <person name="O'Flynn C."/>
        </authorList>
    </citation>
    <scope>NUCLEOTIDE SEQUENCE [LARGE SCALE GENOMIC DNA]</scope>
    <source>
        <strain evidence="2 3">COT-280</strain>
    </source>
</reference>
<keyword evidence="1" id="KW-1133">Transmembrane helix</keyword>
<dbReference type="AlphaFoldDB" id="A0A3P2A768"/>
<keyword evidence="1" id="KW-0472">Membrane</keyword>
<proteinExistence type="predicted"/>
<feature type="transmembrane region" description="Helical" evidence="1">
    <location>
        <begin position="6"/>
        <end position="23"/>
    </location>
</feature>
<evidence type="ECO:0000256" key="1">
    <source>
        <dbReference type="SAM" id="Phobius"/>
    </source>
</evidence>
<dbReference type="EMBL" id="RQYC01000002">
    <property type="protein sequence ID" value="RRD91231.1"/>
    <property type="molecule type" value="Genomic_DNA"/>
</dbReference>
<organism evidence="2 3">
    <name type="scientific">Conchiformibius steedae</name>
    <dbReference type="NCBI Taxonomy" id="153493"/>
    <lineage>
        <taxon>Bacteria</taxon>
        <taxon>Pseudomonadati</taxon>
        <taxon>Pseudomonadota</taxon>
        <taxon>Betaproteobacteria</taxon>
        <taxon>Neisseriales</taxon>
        <taxon>Neisseriaceae</taxon>
        <taxon>Conchiformibius</taxon>
    </lineage>
</organism>
<evidence type="ECO:0000313" key="3">
    <source>
        <dbReference type="Proteomes" id="UP000269923"/>
    </source>
</evidence>
<protein>
    <submittedName>
        <fullName evidence="2">Uncharacterized protein</fullName>
    </submittedName>
</protein>
<dbReference type="STRING" id="1121352.GCA_000620925_00246"/>
<gene>
    <name evidence="2" type="ORF">EII21_02240</name>
</gene>
<evidence type="ECO:0000313" key="2">
    <source>
        <dbReference type="EMBL" id="RRD91231.1"/>
    </source>
</evidence>
<comment type="caution">
    <text evidence="2">The sequence shown here is derived from an EMBL/GenBank/DDBJ whole genome shotgun (WGS) entry which is preliminary data.</text>
</comment>
<accession>A0A3P2A768</accession>
<dbReference type="RefSeq" id="WP_124794032.1">
    <property type="nucleotide sequence ID" value="NZ_RQYC01000002.1"/>
</dbReference>
<keyword evidence="3" id="KW-1185">Reference proteome</keyword>
<dbReference type="OrthoDB" id="8612030at2"/>
<keyword evidence="1" id="KW-0812">Transmembrane</keyword>
<dbReference type="Proteomes" id="UP000269923">
    <property type="component" value="Unassembled WGS sequence"/>
</dbReference>
<sequence>MKQTLIGIFALIALVCAYTFLPLEWRRHKDIERGNTVIANIEAYRQQHGKLPPADNAELLTRLGMQHHKDLGWQPDYQPLSDTQYRIRYRSGYSPPWLTWDTQQPQWRLQGE</sequence>
<name>A0A3P2A768_9NEIS</name>